<dbReference type="EMBL" id="CYZX01000001">
    <property type="protein sequence ID" value="CUN52528.1"/>
    <property type="molecule type" value="Genomic_DNA"/>
</dbReference>
<protein>
    <submittedName>
        <fullName evidence="1">Uncharacterized protein</fullName>
    </submittedName>
</protein>
<evidence type="ECO:0000313" key="2">
    <source>
        <dbReference type="Proteomes" id="UP000095594"/>
    </source>
</evidence>
<sequence length="180" mass="20674">MVNNNVNLRENEKIVKDLTVLKLKKNFGFIKNDEYEEELIDLTTDYELTDFSETLSKIAFKAVLKEVENMELEGEDVKVLLNEKLELHCDGVVTEVNADVILMSKDSIEVIDIKSFDYDFINSSQDIDIKLLGLATIDKFLTSITNDKIRLTIIQPNLMTASIYETNIMSLLHQCEYNLI</sequence>
<dbReference type="RefSeq" id="WP_055262764.1">
    <property type="nucleotide sequence ID" value="NZ_CABIXQ010000001.1"/>
</dbReference>
<dbReference type="Pfam" id="PF10926">
    <property type="entry name" value="DUF2800"/>
    <property type="match status" value="1"/>
</dbReference>
<accession>A0A173XQ41</accession>
<dbReference type="OrthoDB" id="1933037at2"/>
<dbReference type="InterPro" id="IPR021229">
    <property type="entry name" value="DUF2800"/>
</dbReference>
<organism evidence="1 2">
    <name type="scientific">Clostridium disporicum</name>
    <dbReference type="NCBI Taxonomy" id="84024"/>
    <lineage>
        <taxon>Bacteria</taxon>
        <taxon>Bacillati</taxon>
        <taxon>Bacillota</taxon>
        <taxon>Clostridia</taxon>
        <taxon>Eubacteriales</taxon>
        <taxon>Clostridiaceae</taxon>
        <taxon>Clostridium</taxon>
    </lineage>
</organism>
<dbReference type="AlphaFoldDB" id="A0A173XQ41"/>
<gene>
    <name evidence="1" type="ORF">ERS852471_00065</name>
</gene>
<dbReference type="Proteomes" id="UP000095594">
    <property type="component" value="Unassembled WGS sequence"/>
</dbReference>
<evidence type="ECO:0000313" key="1">
    <source>
        <dbReference type="EMBL" id="CUN52528.1"/>
    </source>
</evidence>
<proteinExistence type="predicted"/>
<reference evidence="1 2" key="1">
    <citation type="submission" date="2015-09" db="EMBL/GenBank/DDBJ databases">
        <authorList>
            <consortium name="Pathogen Informatics"/>
        </authorList>
    </citation>
    <scope>NUCLEOTIDE SEQUENCE [LARGE SCALE GENOMIC DNA]</scope>
    <source>
        <strain evidence="1 2">2789STDY5834856</strain>
    </source>
</reference>
<name>A0A173XQ41_9CLOT</name>